<evidence type="ECO:0008006" key="4">
    <source>
        <dbReference type="Google" id="ProtNLM"/>
    </source>
</evidence>
<protein>
    <recommendedName>
        <fullName evidence="4">Lipoprotein</fullName>
    </recommendedName>
</protein>
<keyword evidence="3" id="KW-1185">Reference proteome</keyword>
<feature type="signal peptide" evidence="1">
    <location>
        <begin position="1"/>
        <end position="23"/>
    </location>
</feature>
<evidence type="ECO:0000313" key="3">
    <source>
        <dbReference type="Proteomes" id="UP000078572"/>
    </source>
</evidence>
<sequence>MTRLATMLMAVAAIASMAGCSTAGIEQTKNAGEAPMAEHTQPAGACQAASVPDDTLIGKSEQDATTLLNGCLWRVSERDGKALPGTMDYREERRNLGIQNGKVIWVRRG</sequence>
<proteinExistence type="predicted"/>
<dbReference type="PROSITE" id="PS51257">
    <property type="entry name" value="PROKAR_LIPOPROTEIN"/>
    <property type="match status" value="1"/>
</dbReference>
<dbReference type="OrthoDB" id="8967138at2"/>
<organism evidence="2 3">
    <name type="scientific">Ralstonia insidiosa</name>
    <dbReference type="NCBI Taxonomy" id="190721"/>
    <lineage>
        <taxon>Bacteria</taxon>
        <taxon>Pseudomonadati</taxon>
        <taxon>Pseudomonadota</taxon>
        <taxon>Betaproteobacteria</taxon>
        <taxon>Burkholderiales</taxon>
        <taxon>Burkholderiaceae</taxon>
        <taxon>Ralstonia</taxon>
    </lineage>
</organism>
<dbReference type="EMBL" id="CP016022">
    <property type="protein sequence ID" value="ANJ73785.1"/>
    <property type="molecule type" value="Genomic_DNA"/>
</dbReference>
<dbReference type="AlphaFoldDB" id="A0A192A015"/>
<feature type="chain" id="PRO_5008250763" description="Lipoprotein" evidence="1">
    <location>
        <begin position="24"/>
        <end position="109"/>
    </location>
</feature>
<keyword evidence="1" id="KW-0732">Signal</keyword>
<accession>A0A192A015</accession>
<name>A0A192A015_9RALS</name>
<gene>
    <name evidence="2" type="ORF">A9Y76_15530</name>
</gene>
<dbReference type="RefSeq" id="WP_064805378.1">
    <property type="nucleotide sequence ID" value="NZ_CP016022.1"/>
</dbReference>
<evidence type="ECO:0000256" key="1">
    <source>
        <dbReference type="SAM" id="SignalP"/>
    </source>
</evidence>
<dbReference type="GeneID" id="61527430"/>
<reference evidence="3" key="1">
    <citation type="submission" date="2016-06" db="EMBL/GenBank/DDBJ databases">
        <authorList>
            <person name="Xu Y."/>
            <person name="Nagy A."/>
            <person name="Yan X."/>
            <person name="Kim S.W."/>
            <person name="Haley B."/>
            <person name="Liu N.T."/>
            <person name="Nou X."/>
        </authorList>
    </citation>
    <scope>NUCLEOTIDE SEQUENCE [LARGE SCALE GENOMIC DNA]</scope>
    <source>
        <strain evidence="3">ATCC 49129</strain>
    </source>
</reference>
<dbReference type="Proteomes" id="UP000078572">
    <property type="component" value="Chromosome 1"/>
</dbReference>
<evidence type="ECO:0000313" key="2">
    <source>
        <dbReference type="EMBL" id="ANJ73785.1"/>
    </source>
</evidence>